<dbReference type="GO" id="GO:0006740">
    <property type="term" value="P:NADPH regeneration"/>
    <property type="evidence" value="ECO:0007669"/>
    <property type="project" value="TreeGrafter"/>
</dbReference>
<organism evidence="3 4">
    <name type="scientific">Plectosphaerella cucumerina</name>
    <dbReference type="NCBI Taxonomy" id="40658"/>
    <lineage>
        <taxon>Eukaryota</taxon>
        <taxon>Fungi</taxon>
        <taxon>Dikarya</taxon>
        <taxon>Ascomycota</taxon>
        <taxon>Pezizomycotina</taxon>
        <taxon>Sordariomycetes</taxon>
        <taxon>Hypocreomycetidae</taxon>
        <taxon>Glomerellales</taxon>
        <taxon>Plectosphaerellaceae</taxon>
        <taxon>Plectosphaerella</taxon>
    </lineage>
</organism>
<sequence>MVGIAILGAGIFAREQHIPAIEAIADLDLKAIYSRSLASAESLAGATTSSARPDLYHETPADASKSLDALLSRDDISAVIVCLPILAQPDVIKKALKAGKHVLSEKPIAKDVATAEALLAWYDELPSAGRPVWAIAENYRFMPSMVFAAERAREIGGRPVTFSLSVFSLVPDDSRYFATPWRKTPEYQGGFLLDGGVHFVAALRLLLGAVGDDVGSLVARSSLLQEKLPPVDTLHAVLTTKGDVHGTASISFGTEWKSGFEAQLVTTEGAVTLEPKRVEWRSRGGEKQVREFEWDAGVKAEIEGFVASLAGGVVDERQSGRAALADLKIIEGMLQSGQNGGESRVL</sequence>
<proteinExistence type="predicted"/>
<evidence type="ECO:0000313" key="4">
    <source>
        <dbReference type="Proteomes" id="UP000813385"/>
    </source>
</evidence>
<dbReference type="PANTHER" id="PTHR42840:SF5">
    <property type="entry name" value="NAD(P)-BINDING ROSSMANN-FOLD SUPERFAMILY PROTEIN"/>
    <property type="match status" value="1"/>
</dbReference>
<feature type="domain" description="Gfo/Idh/MocA-like oxidoreductase N-terminal" evidence="1">
    <location>
        <begin position="3"/>
        <end position="122"/>
    </location>
</feature>
<dbReference type="GO" id="GO:0016491">
    <property type="term" value="F:oxidoreductase activity"/>
    <property type="evidence" value="ECO:0007669"/>
    <property type="project" value="TreeGrafter"/>
</dbReference>
<dbReference type="PANTHER" id="PTHR42840">
    <property type="entry name" value="NAD(P)-BINDING ROSSMANN-FOLD SUPERFAMILY PROTEIN-RELATED"/>
    <property type="match status" value="1"/>
</dbReference>
<dbReference type="OrthoDB" id="64915at2759"/>
<reference evidence="3" key="1">
    <citation type="journal article" date="2021" name="Nat. Commun.">
        <title>Genetic determinants of endophytism in the Arabidopsis root mycobiome.</title>
        <authorList>
            <person name="Mesny F."/>
            <person name="Miyauchi S."/>
            <person name="Thiergart T."/>
            <person name="Pickel B."/>
            <person name="Atanasova L."/>
            <person name="Karlsson M."/>
            <person name="Huettel B."/>
            <person name="Barry K.W."/>
            <person name="Haridas S."/>
            <person name="Chen C."/>
            <person name="Bauer D."/>
            <person name="Andreopoulos W."/>
            <person name="Pangilinan J."/>
            <person name="LaButti K."/>
            <person name="Riley R."/>
            <person name="Lipzen A."/>
            <person name="Clum A."/>
            <person name="Drula E."/>
            <person name="Henrissat B."/>
            <person name="Kohler A."/>
            <person name="Grigoriev I.V."/>
            <person name="Martin F.M."/>
            <person name="Hacquard S."/>
        </authorList>
    </citation>
    <scope>NUCLEOTIDE SEQUENCE</scope>
    <source>
        <strain evidence="3">MPI-CAGE-AT-0016</strain>
    </source>
</reference>
<dbReference type="Pfam" id="PF02894">
    <property type="entry name" value="GFO_IDH_MocA_C"/>
    <property type="match status" value="1"/>
</dbReference>
<dbReference type="Gene3D" id="3.30.360.10">
    <property type="entry name" value="Dihydrodipicolinate Reductase, domain 2"/>
    <property type="match status" value="1"/>
</dbReference>
<dbReference type="SUPFAM" id="SSF55347">
    <property type="entry name" value="Glyceraldehyde-3-phosphate dehydrogenase-like, C-terminal domain"/>
    <property type="match status" value="1"/>
</dbReference>
<evidence type="ECO:0000313" key="3">
    <source>
        <dbReference type="EMBL" id="KAH7361647.1"/>
    </source>
</evidence>
<evidence type="ECO:0000259" key="2">
    <source>
        <dbReference type="Pfam" id="PF02894"/>
    </source>
</evidence>
<dbReference type="InterPro" id="IPR000683">
    <property type="entry name" value="Gfo/Idh/MocA-like_OxRdtase_N"/>
</dbReference>
<dbReference type="InterPro" id="IPR036291">
    <property type="entry name" value="NAD(P)-bd_dom_sf"/>
</dbReference>
<gene>
    <name evidence="3" type="ORF">B0T11DRAFT_76552</name>
</gene>
<dbReference type="GO" id="GO:0000166">
    <property type="term" value="F:nucleotide binding"/>
    <property type="evidence" value="ECO:0007669"/>
    <property type="project" value="InterPro"/>
</dbReference>
<dbReference type="Proteomes" id="UP000813385">
    <property type="component" value="Unassembled WGS sequence"/>
</dbReference>
<dbReference type="GO" id="GO:0005737">
    <property type="term" value="C:cytoplasm"/>
    <property type="evidence" value="ECO:0007669"/>
    <property type="project" value="TreeGrafter"/>
</dbReference>
<accession>A0A8K0X2I4</accession>
<dbReference type="EMBL" id="JAGPXD010000003">
    <property type="protein sequence ID" value="KAH7361647.1"/>
    <property type="molecule type" value="Genomic_DNA"/>
</dbReference>
<dbReference type="InterPro" id="IPR004104">
    <property type="entry name" value="Gfo/Idh/MocA-like_OxRdtase_C"/>
</dbReference>
<keyword evidence="4" id="KW-1185">Reference proteome</keyword>
<dbReference type="SUPFAM" id="SSF51735">
    <property type="entry name" value="NAD(P)-binding Rossmann-fold domains"/>
    <property type="match status" value="1"/>
</dbReference>
<comment type="caution">
    <text evidence="3">The sequence shown here is derived from an EMBL/GenBank/DDBJ whole genome shotgun (WGS) entry which is preliminary data.</text>
</comment>
<evidence type="ECO:0000259" key="1">
    <source>
        <dbReference type="Pfam" id="PF01408"/>
    </source>
</evidence>
<dbReference type="Gene3D" id="3.40.50.720">
    <property type="entry name" value="NAD(P)-binding Rossmann-like Domain"/>
    <property type="match status" value="1"/>
</dbReference>
<dbReference type="AlphaFoldDB" id="A0A8K0X2I4"/>
<dbReference type="Pfam" id="PF01408">
    <property type="entry name" value="GFO_IDH_MocA"/>
    <property type="match status" value="1"/>
</dbReference>
<protein>
    <submittedName>
        <fullName evidence="3">NAD-binding Rossmann fold oxidoreductase family protein</fullName>
    </submittedName>
</protein>
<name>A0A8K0X2I4_9PEZI</name>
<feature type="domain" description="Gfo/Idh/MocA-like oxidoreductase C-terminal" evidence="2">
    <location>
        <begin position="157"/>
        <end position="340"/>
    </location>
</feature>